<sequence>MPRRTQRLMRWQRRRALGAGGAGGSAGAGAHRHHIDKNLISNTLFKNMSRAGGHRVFDRWPSGAAGSGRTYAARSHGRPPPTRALSGTRV</sequence>
<evidence type="ECO:0000313" key="3">
    <source>
        <dbReference type="Proteomes" id="UP000299102"/>
    </source>
</evidence>
<dbReference type="Proteomes" id="UP000299102">
    <property type="component" value="Unassembled WGS sequence"/>
</dbReference>
<evidence type="ECO:0000313" key="2">
    <source>
        <dbReference type="EMBL" id="GBP58025.1"/>
    </source>
</evidence>
<keyword evidence="3" id="KW-1185">Reference proteome</keyword>
<dbReference type="EMBL" id="BGZK01000726">
    <property type="protein sequence ID" value="GBP58025.1"/>
    <property type="molecule type" value="Genomic_DNA"/>
</dbReference>
<feature type="region of interest" description="Disordered" evidence="1">
    <location>
        <begin position="59"/>
        <end position="90"/>
    </location>
</feature>
<comment type="caution">
    <text evidence="2">The sequence shown here is derived from an EMBL/GenBank/DDBJ whole genome shotgun (WGS) entry which is preliminary data.</text>
</comment>
<reference evidence="2 3" key="1">
    <citation type="journal article" date="2019" name="Commun. Biol.">
        <title>The bagworm genome reveals a unique fibroin gene that provides high tensile strength.</title>
        <authorList>
            <person name="Kono N."/>
            <person name="Nakamura H."/>
            <person name="Ohtoshi R."/>
            <person name="Tomita M."/>
            <person name="Numata K."/>
            <person name="Arakawa K."/>
        </authorList>
    </citation>
    <scope>NUCLEOTIDE SEQUENCE [LARGE SCALE GENOMIC DNA]</scope>
</reference>
<proteinExistence type="predicted"/>
<name>A0A4C1X709_EUMVA</name>
<accession>A0A4C1X709</accession>
<gene>
    <name evidence="2" type="ORF">EVAR_39741_1</name>
</gene>
<protein>
    <submittedName>
        <fullName evidence="2">Uncharacterized protein</fullName>
    </submittedName>
</protein>
<evidence type="ECO:0000256" key="1">
    <source>
        <dbReference type="SAM" id="MobiDB-lite"/>
    </source>
</evidence>
<organism evidence="2 3">
    <name type="scientific">Eumeta variegata</name>
    <name type="common">Bagworm moth</name>
    <name type="synonym">Eumeta japonica</name>
    <dbReference type="NCBI Taxonomy" id="151549"/>
    <lineage>
        <taxon>Eukaryota</taxon>
        <taxon>Metazoa</taxon>
        <taxon>Ecdysozoa</taxon>
        <taxon>Arthropoda</taxon>
        <taxon>Hexapoda</taxon>
        <taxon>Insecta</taxon>
        <taxon>Pterygota</taxon>
        <taxon>Neoptera</taxon>
        <taxon>Endopterygota</taxon>
        <taxon>Lepidoptera</taxon>
        <taxon>Glossata</taxon>
        <taxon>Ditrysia</taxon>
        <taxon>Tineoidea</taxon>
        <taxon>Psychidae</taxon>
        <taxon>Oiketicinae</taxon>
        <taxon>Eumeta</taxon>
    </lineage>
</organism>
<dbReference type="AlphaFoldDB" id="A0A4C1X709"/>